<reference evidence="1 2" key="1">
    <citation type="journal article" date="2019" name="ACS Chem. Biol.">
        <title>Identification and Mobilization of a Cryptic Antibiotic Biosynthesis Gene Locus from a Human-Pathogenic Nocardia Isolate.</title>
        <authorList>
            <person name="Herisse M."/>
            <person name="Ishida K."/>
            <person name="Porter J.L."/>
            <person name="Howden B."/>
            <person name="Hertweck C."/>
            <person name="Stinear T.P."/>
            <person name="Pidot S.J."/>
        </authorList>
    </citation>
    <scope>NUCLEOTIDE SEQUENCE [LARGE SCALE GENOMIC DNA]</scope>
    <source>
        <strain evidence="1 2">AUSMDU00024985</strain>
    </source>
</reference>
<evidence type="ECO:0000313" key="2">
    <source>
        <dbReference type="Proteomes" id="UP000501705"/>
    </source>
</evidence>
<dbReference type="AlphaFoldDB" id="A0A6G9Y1V7"/>
<accession>A0A6G9Y1V7</accession>
<proteinExistence type="predicted"/>
<organism evidence="1 2">
    <name type="scientific">Nocardia brasiliensis</name>
    <dbReference type="NCBI Taxonomy" id="37326"/>
    <lineage>
        <taxon>Bacteria</taxon>
        <taxon>Bacillati</taxon>
        <taxon>Actinomycetota</taxon>
        <taxon>Actinomycetes</taxon>
        <taxon>Mycobacteriales</taxon>
        <taxon>Nocardiaceae</taxon>
        <taxon>Nocardia</taxon>
    </lineage>
</organism>
<dbReference type="Proteomes" id="UP000501705">
    <property type="component" value="Chromosome"/>
</dbReference>
<name>A0A6G9Y1V7_NOCBR</name>
<dbReference type="EMBL" id="CP046171">
    <property type="protein sequence ID" value="QIS07067.1"/>
    <property type="molecule type" value="Genomic_DNA"/>
</dbReference>
<evidence type="ECO:0000313" key="1">
    <source>
        <dbReference type="EMBL" id="QIS07067.1"/>
    </source>
</evidence>
<sequence>MRTFEFHRDQDVTGYNGTGVVADGVTFADGVTVVHWRGQRRSTVVWPSVEDAIAVHGHDGATRLVWGA</sequence>
<gene>
    <name evidence="1" type="ORF">F5X71_00295</name>
</gene>
<protein>
    <submittedName>
        <fullName evidence="1">Uncharacterized protein</fullName>
    </submittedName>
</protein>